<evidence type="ECO:0000256" key="4">
    <source>
        <dbReference type="ARBA" id="ARBA00022692"/>
    </source>
</evidence>
<dbReference type="PANTHER" id="PTHR30070">
    <property type="entry name" value="HEME EXPORTER PROTEIN B"/>
    <property type="match status" value="1"/>
</dbReference>
<comment type="similarity">
    <text evidence="2">Belongs to the CcmB/CycW/HelB family.</text>
</comment>
<organism evidence="9 10">
    <name type="scientific">Deinococcus yavapaiensis KR-236</name>
    <dbReference type="NCBI Taxonomy" id="694435"/>
    <lineage>
        <taxon>Bacteria</taxon>
        <taxon>Thermotogati</taxon>
        <taxon>Deinococcota</taxon>
        <taxon>Deinococci</taxon>
        <taxon>Deinococcales</taxon>
        <taxon>Deinococcaceae</taxon>
        <taxon>Deinococcus</taxon>
    </lineage>
</organism>
<evidence type="ECO:0000256" key="5">
    <source>
        <dbReference type="ARBA" id="ARBA00022748"/>
    </source>
</evidence>
<keyword evidence="5" id="KW-0201">Cytochrome c-type biogenesis</keyword>
<accession>A0A318SS79</accession>
<dbReference type="InterPro" id="IPR003544">
    <property type="entry name" value="Cyt_c_biogenesis_CcmB"/>
</dbReference>
<evidence type="ECO:0000256" key="7">
    <source>
        <dbReference type="ARBA" id="ARBA00023136"/>
    </source>
</evidence>
<dbReference type="Pfam" id="PF03379">
    <property type="entry name" value="CcmB"/>
    <property type="match status" value="1"/>
</dbReference>
<keyword evidence="4 8" id="KW-0812">Transmembrane</keyword>
<feature type="transmembrane region" description="Helical" evidence="8">
    <location>
        <begin position="99"/>
        <end position="127"/>
    </location>
</feature>
<keyword evidence="7 8" id="KW-0472">Membrane</keyword>
<dbReference type="RefSeq" id="WP_110885413.1">
    <property type="nucleotide sequence ID" value="NZ_QJSX01000002.1"/>
</dbReference>
<dbReference type="Proteomes" id="UP000248326">
    <property type="component" value="Unassembled WGS sequence"/>
</dbReference>
<comment type="subcellular location">
    <subcellularLocation>
        <location evidence="1">Membrane</location>
        <topology evidence="1">Multi-pass membrane protein</topology>
    </subcellularLocation>
</comment>
<gene>
    <name evidence="9" type="ORF">DES52_102243</name>
</gene>
<comment type="caution">
    <text evidence="9">The sequence shown here is derived from an EMBL/GenBank/DDBJ whole genome shotgun (WGS) entry which is preliminary data.</text>
</comment>
<evidence type="ECO:0000313" key="10">
    <source>
        <dbReference type="Proteomes" id="UP000248326"/>
    </source>
</evidence>
<keyword evidence="6 8" id="KW-1133">Transmembrane helix</keyword>
<dbReference type="PANTHER" id="PTHR30070:SF1">
    <property type="entry name" value="CYTOCHROME C BIOGENESIS B-RELATED"/>
    <property type="match status" value="1"/>
</dbReference>
<feature type="transmembrane region" description="Helical" evidence="8">
    <location>
        <begin position="139"/>
        <end position="160"/>
    </location>
</feature>
<keyword evidence="10" id="KW-1185">Reference proteome</keyword>
<dbReference type="PRINTS" id="PR01414">
    <property type="entry name" value="CCMBBIOGNSIS"/>
</dbReference>
<feature type="transmembrane region" description="Helical" evidence="8">
    <location>
        <begin position="27"/>
        <end position="47"/>
    </location>
</feature>
<reference evidence="9 10" key="1">
    <citation type="submission" date="2018-06" db="EMBL/GenBank/DDBJ databases">
        <title>Genomic Encyclopedia of Type Strains, Phase IV (KMG-IV): sequencing the most valuable type-strain genomes for metagenomic binning, comparative biology and taxonomic classification.</title>
        <authorList>
            <person name="Goeker M."/>
        </authorList>
    </citation>
    <scope>NUCLEOTIDE SEQUENCE [LARGE SCALE GENOMIC DNA]</scope>
    <source>
        <strain evidence="9 10">DSM 18048</strain>
    </source>
</reference>
<evidence type="ECO:0000256" key="8">
    <source>
        <dbReference type="SAM" id="Phobius"/>
    </source>
</evidence>
<evidence type="ECO:0000256" key="1">
    <source>
        <dbReference type="ARBA" id="ARBA00004141"/>
    </source>
</evidence>
<dbReference type="GO" id="GO:0015232">
    <property type="term" value="F:heme transmembrane transporter activity"/>
    <property type="evidence" value="ECO:0007669"/>
    <property type="project" value="InterPro"/>
</dbReference>
<name>A0A318SS79_9DEIO</name>
<dbReference type="GO" id="GO:1903607">
    <property type="term" value="P:cytochrome c biosynthetic process"/>
    <property type="evidence" value="ECO:0007669"/>
    <property type="project" value="TreeGrafter"/>
</dbReference>
<keyword evidence="3" id="KW-0813">Transport</keyword>
<evidence type="ECO:0000256" key="3">
    <source>
        <dbReference type="ARBA" id="ARBA00022448"/>
    </source>
</evidence>
<dbReference type="GO" id="GO:0005886">
    <property type="term" value="C:plasma membrane"/>
    <property type="evidence" value="ECO:0007669"/>
    <property type="project" value="TreeGrafter"/>
</dbReference>
<dbReference type="AlphaFoldDB" id="A0A318SS79"/>
<feature type="transmembrane region" description="Helical" evidence="8">
    <location>
        <begin position="59"/>
        <end position="78"/>
    </location>
</feature>
<evidence type="ECO:0000256" key="6">
    <source>
        <dbReference type="ARBA" id="ARBA00022989"/>
    </source>
</evidence>
<evidence type="ECO:0000313" key="9">
    <source>
        <dbReference type="EMBL" id="PYE55877.1"/>
    </source>
</evidence>
<protein>
    <submittedName>
        <fullName evidence="9">Heme exporter protein B</fullName>
    </submittedName>
</protein>
<feature type="transmembrane region" description="Helical" evidence="8">
    <location>
        <begin position="212"/>
        <end position="231"/>
    </location>
</feature>
<dbReference type="OrthoDB" id="73345at2"/>
<proteinExistence type="inferred from homology"/>
<feature type="transmembrane region" description="Helical" evidence="8">
    <location>
        <begin position="172"/>
        <end position="192"/>
    </location>
</feature>
<sequence>MRSGVGWRAVFVVAAKDGRLSGRTRDVLTSTVFFAGMLMLILGFALGPDENRLRTAAAGILWSALALAAAIAAGRAFASEQEAGALEALTLYPVPHETLYLGKLLSTVVQLVVLAVLVVPIAALVYGLGPDAGVSASSWFGFALVVLLGLVGFAATSCFYAAITVNLRAREALLPVLAFPVLVPVVLFSVRATGLLFAGGLSAETSAAVQLLLLYDVAAIVISTLLFPYAIES</sequence>
<dbReference type="GO" id="GO:0017004">
    <property type="term" value="P:cytochrome complex assembly"/>
    <property type="evidence" value="ECO:0007669"/>
    <property type="project" value="UniProtKB-KW"/>
</dbReference>
<dbReference type="EMBL" id="QJSX01000002">
    <property type="protein sequence ID" value="PYE55877.1"/>
    <property type="molecule type" value="Genomic_DNA"/>
</dbReference>
<evidence type="ECO:0000256" key="2">
    <source>
        <dbReference type="ARBA" id="ARBA00010544"/>
    </source>
</evidence>